<reference evidence="1" key="1">
    <citation type="journal article" date="2014" name="Int. J. Syst. Evol. Microbiol.">
        <title>Complete genome sequence of Corynebacterium casei LMG S-19264T (=DSM 44701T), isolated from a smear-ripened cheese.</title>
        <authorList>
            <consortium name="US DOE Joint Genome Institute (JGI-PGF)"/>
            <person name="Walter F."/>
            <person name="Albersmeier A."/>
            <person name="Kalinowski J."/>
            <person name="Ruckert C."/>
        </authorList>
    </citation>
    <scope>NUCLEOTIDE SEQUENCE</scope>
    <source>
        <strain evidence="1">CGMCC 1.16012</strain>
    </source>
</reference>
<evidence type="ECO:0000313" key="2">
    <source>
        <dbReference type="Proteomes" id="UP000606730"/>
    </source>
</evidence>
<dbReference type="Proteomes" id="UP000606730">
    <property type="component" value="Unassembled WGS sequence"/>
</dbReference>
<evidence type="ECO:0000313" key="1">
    <source>
        <dbReference type="EMBL" id="GGE48835.1"/>
    </source>
</evidence>
<organism evidence="1 2">
    <name type="scientific">Actibacterium pelagium</name>
    <dbReference type="NCBI Taxonomy" id="2029103"/>
    <lineage>
        <taxon>Bacteria</taxon>
        <taxon>Pseudomonadati</taxon>
        <taxon>Pseudomonadota</taxon>
        <taxon>Alphaproteobacteria</taxon>
        <taxon>Rhodobacterales</taxon>
        <taxon>Roseobacteraceae</taxon>
        <taxon>Actibacterium</taxon>
    </lineage>
</organism>
<accession>A0A917EJF0</accession>
<gene>
    <name evidence="1" type="ORF">GCM10011517_15880</name>
</gene>
<name>A0A917EJF0_9RHOB</name>
<dbReference type="EMBL" id="BMKN01000001">
    <property type="protein sequence ID" value="GGE48835.1"/>
    <property type="molecule type" value="Genomic_DNA"/>
</dbReference>
<sequence length="137" mass="14983">MSISNKVHETENGYLEVFTTQRTGTEFGYRIVGAKPGPQVVVAGHCTSTVKVFERLLAIPTLPWMRGNLVLIRLDALDDLIHDITSIASIGVVDRTVILADSVSEEGDEKLQRRNYHMILRTCSQMGMVAGRGVAAG</sequence>
<reference evidence="1" key="2">
    <citation type="submission" date="2020-09" db="EMBL/GenBank/DDBJ databases">
        <authorList>
            <person name="Sun Q."/>
            <person name="Zhou Y."/>
        </authorList>
    </citation>
    <scope>NUCLEOTIDE SEQUENCE</scope>
    <source>
        <strain evidence="1">CGMCC 1.16012</strain>
    </source>
</reference>
<dbReference type="AlphaFoldDB" id="A0A917EJF0"/>
<dbReference type="RefSeq" id="WP_095595627.1">
    <property type="nucleotide sequence ID" value="NZ_BMKN01000001.1"/>
</dbReference>
<comment type="caution">
    <text evidence="1">The sequence shown here is derived from an EMBL/GenBank/DDBJ whole genome shotgun (WGS) entry which is preliminary data.</text>
</comment>
<proteinExistence type="predicted"/>
<keyword evidence="2" id="KW-1185">Reference proteome</keyword>
<protein>
    <submittedName>
        <fullName evidence="1">Uncharacterized protein</fullName>
    </submittedName>
</protein>
<dbReference type="OrthoDB" id="7871347at2"/>